<organism evidence="1 2">
    <name type="scientific">Terriglobus aquaticus</name>
    <dbReference type="NCBI Taxonomy" id="940139"/>
    <lineage>
        <taxon>Bacteria</taxon>
        <taxon>Pseudomonadati</taxon>
        <taxon>Acidobacteriota</taxon>
        <taxon>Terriglobia</taxon>
        <taxon>Terriglobales</taxon>
        <taxon>Acidobacteriaceae</taxon>
        <taxon>Terriglobus</taxon>
    </lineage>
</organism>
<sequence>MSPIEQAEAHLGAREVERALGVYASIAEPGPAELDRIDGGRWMCHMLAGEYAAAWRCSDAIRARGGEDAHRFWTGEPIDGKRLMLRCLHGYGDTVMYLRWLPELRRRCSEVIVQACPEMLPLLEAMVRGSESARLHQRRSADTENRCCPARVTGWAQPGESDLDQWDVQVECAELPFLFRATTATLPEPVGFVFPEAEAHRIRTRMGERTKPRVGLVWTGSNYDPARSIPFSQFRRLLENHSVEFWSLQAPENNAEWNAFCAERGWSQRRFYMADESGNVCHAGIADMAAFAREMDVLITIDTMAAHVAGSLGLPTWLLLKREADWRWMIDREDSPWYPTTRLFRQAVAGEWEGPLTRVCDALRDLDEEMCA</sequence>
<dbReference type="EMBL" id="JBJYXY010000001">
    <property type="protein sequence ID" value="MFN2977062.1"/>
    <property type="molecule type" value="Genomic_DNA"/>
</dbReference>
<keyword evidence="2" id="KW-1185">Reference proteome</keyword>
<dbReference type="Proteomes" id="UP001634747">
    <property type="component" value="Unassembled WGS sequence"/>
</dbReference>
<evidence type="ECO:0008006" key="3">
    <source>
        <dbReference type="Google" id="ProtNLM"/>
    </source>
</evidence>
<evidence type="ECO:0000313" key="2">
    <source>
        <dbReference type="Proteomes" id="UP001634747"/>
    </source>
</evidence>
<reference evidence="1 2" key="1">
    <citation type="submission" date="2024-12" db="EMBL/GenBank/DDBJ databases">
        <authorList>
            <person name="Lee Y."/>
        </authorList>
    </citation>
    <scope>NUCLEOTIDE SEQUENCE [LARGE SCALE GENOMIC DNA]</scope>
    <source>
        <strain evidence="1 2">03SUJ4</strain>
    </source>
</reference>
<dbReference type="Gene3D" id="3.40.50.2000">
    <property type="entry name" value="Glycogen Phosphorylase B"/>
    <property type="match status" value="1"/>
</dbReference>
<dbReference type="SUPFAM" id="SSF53756">
    <property type="entry name" value="UDP-Glycosyltransferase/glycogen phosphorylase"/>
    <property type="match status" value="1"/>
</dbReference>
<evidence type="ECO:0000313" key="1">
    <source>
        <dbReference type="EMBL" id="MFN2977062.1"/>
    </source>
</evidence>
<proteinExistence type="predicted"/>
<name>A0ABW9KPN3_9BACT</name>
<gene>
    <name evidence="1" type="ORF">ACK2TP_14920</name>
</gene>
<accession>A0ABW9KPN3</accession>
<protein>
    <recommendedName>
        <fullName evidence="3">ADP-heptose:LPS heptosyltransferase</fullName>
    </recommendedName>
</protein>
<comment type="caution">
    <text evidence="1">The sequence shown here is derived from an EMBL/GenBank/DDBJ whole genome shotgun (WGS) entry which is preliminary data.</text>
</comment>
<dbReference type="RefSeq" id="WP_263414763.1">
    <property type="nucleotide sequence ID" value="NZ_BAABBH010000001.1"/>
</dbReference>